<name>A0ABN9W1E6_9DINO</name>
<keyword evidence="2" id="KW-0812">Transmembrane</keyword>
<organism evidence="3 4">
    <name type="scientific">Prorocentrum cordatum</name>
    <dbReference type="NCBI Taxonomy" id="2364126"/>
    <lineage>
        <taxon>Eukaryota</taxon>
        <taxon>Sar</taxon>
        <taxon>Alveolata</taxon>
        <taxon>Dinophyceae</taxon>
        <taxon>Prorocentrales</taxon>
        <taxon>Prorocentraceae</taxon>
        <taxon>Prorocentrum</taxon>
    </lineage>
</organism>
<accession>A0ABN9W1E6</accession>
<keyword evidence="4" id="KW-1185">Reference proteome</keyword>
<evidence type="ECO:0000313" key="3">
    <source>
        <dbReference type="EMBL" id="CAK0879736.1"/>
    </source>
</evidence>
<evidence type="ECO:0000256" key="2">
    <source>
        <dbReference type="SAM" id="Phobius"/>
    </source>
</evidence>
<dbReference type="Proteomes" id="UP001189429">
    <property type="component" value="Unassembled WGS sequence"/>
</dbReference>
<gene>
    <name evidence="3" type="ORF">PCOR1329_LOCUS63072</name>
</gene>
<dbReference type="EMBL" id="CAUYUJ010017993">
    <property type="protein sequence ID" value="CAK0879736.1"/>
    <property type="molecule type" value="Genomic_DNA"/>
</dbReference>
<evidence type="ECO:0000256" key="1">
    <source>
        <dbReference type="SAM" id="MobiDB-lite"/>
    </source>
</evidence>
<reference evidence="3" key="1">
    <citation type="submission" date="2023-10" db="EMBL/GenBank/DDBJ databases">
        <authorList>
            <person name="Chen Y."/>
            <person name="Shah S."/>
            <person name="Dougan E. K."/>
            <person name="Thang M."/>
            <person name="Chan C."/>
        </authorList>
    </citation>
    <scope>NUCLEOTIDE SEQUENCE [LARGE SCALE GENOMIC DNA]</scope>
</reference>
<feature type="region of interest" description="Disordered" evidence="1">
    <location>
        <begin position="115"/>
        <end position="138"/>
    </location>
</feature>
<protein>
    <submittedName>
        <fullName evidence="3">Uncharacterized protein</fullName>
    </submittedName>
</protein>
<feature type="transmembrane region" description="Helical" evidence="2">
    <location>
        <begin position="79"/>
        <end position="104"/>
    </location>
</feature>
<comment type="caution">
    <text evidence="3">The sequence shown here is derived from an EMBL/GenBank/DDBJ whole genome shotgun (WGS) entry which is preliminary data.</text>
</comment>
<feature type="compositionally biased region" description="Polar residues" evidence="1">
    <location>
        <begin position="118"/>
        <end position="138"/>
    </location>
</feature>
<feature type="region of interest" description="Disordered" evidence="1">
    <location>
        <begin position="1"/>
        <end position="45"/>
    </location>
</feature>
<evidence type="ECO:0000313" key="4">
    <source>
        <dbReference type="Proteomes" id="UP001189429"/>
    </source>
</evidence>
<keyword evidence="2" id="KW-0472">Membrane</keyword>
<proteinExistence type="predicted"/>
<sequence>MSMPRSGVGLLPRPGPSSPTRQPSATPQTKNKIKKKKIKTPATTPINPHGSVVAAVFDVSQLVLVSAVVVVAELMPVSAVVVVAELVPVSVVVVAVFVVVAVVVSSPNTYAEPDWGPWSSSQALPTTTRAPSELTATE</sequence>
<keyword evidence="2" id="KW-1133">Transmembrane helix</keyword>